<keyword evidence="1" id="KW-0812">Transmembrane</keyword>
<keyword evidence="1" id="KW-1133">Transmembrane helix</keyword>
<evidence type="ECO:0000313" key="2">
    <source>
        <dbReference type="EMBL" id="QIK51546.1"/>
    </source>
</evidence>
<evidence type="ECO:0000313" key="3">
    <source>
        <dbReference type="Proteomes" id="UP000501830"/>
    </source>
</evidence>
<sequence length="126" mass="13626">MAIKINRSTGLIGMAGSLKLMINGKVVGKVAHNDTIKLESPQEEAILSISHGGSRSNKVAVRDGDTLVIKTVTRTKILFLLMFAVPTLLSFFPNTYSNRPYLSIAAIVVIGIILLASETYKITKIP</sequence>
<reference evidence="2 3" key="1">
    <citation type="journal article" date="2017" name="Int. J. Syst. Evol. Microbiol.">
        <title>Jeotgalibaca porci sp. nov. and Jeotgalibaca arthritidis sp. nov., isolated from pigs, and emended description of the genus Jeotgalibaca.</title>
        <authorList>
            <person name="Zamora L."/>
            <person name="Perez-Sancho M."/>
            <person name="Dominguez L."/>
            <person name="Fernandez-Garayzabal J.F."/>
            <person name="Vela A.I."/>
        </authorList>
    </citation>
    <scope>NUCLEOTIDE SEQUENCE [LARGE SCALE GENOMIC DNA]</scope>
    <source>
        <strain evidence="2 3">CCUG 69148</strain>
    </source>
</reference>
<evidence type="ECO:0000256" key="1">
    <source>
        <dbReference type="SAM" id="Phobius"/>
    </source>
</evidence>
<dbReference type="EMBL" id="CP049889">
    <property type="protein sequence ID" value="QIK51546.1"/>
    <property type="molecule type" value="Genomic_DNA"/>
</dbReference>
<dbReference type="KEGG" id="jpo:G7058_05425"/>
<gene>
    <name evidence="2" type="ORF">G7058_05425</name>
</gene>
<name>A0A6G7WH32_9LACT</name>
<keyword evidence="1" id="KW-0472">Membrane</keyword>
<keyword evidence="3" id="KW-1185">Reference proteome</keyword>
<dbReference type="GeneID" id="94552712"/>
<dbReference type="AlphaFoldDB" id="A0A6G7WH32"/>
<dbReference type="RefSeq" id="WP_166062602.1">
    <property type="nucleotide sequence ID" value="NZ_CP049889.1"/>
</dbReference>
<accession>A0A6G7WH32</accession>
<feature type="transmembrane region" description="Helical" evidence="1">
    <location>
        <begin position="101"/>
        <end position="120"/>
    </location>
</feature>
<proteinExistence type="predicted"/>
<feature type="transmembrane region" description="Helical" evidence="1">
    <location>
        <begin position="77"/>
        <end position="95"/>
    </location>
</feature>
<protein>
    <submittedName>
        <fullName evidence="2">Uncharacterized protein</fullName>
    </submittedName>
</protein>
<organism evidence="2 3">
    <name type="scientific">Jeotgalibaca porci</name>
    <dbReference type="NCBI Taxonomy" id="1868793"/>
    <lineage>
        <taxon>Bacteria</taxon>
        <taxon>Bacillati</taxon>
        <taxon>Bacillota</taxon>
        <taxon>Bacilli</taxon>
        <taxon>Lactobacillales</taxon>
        <taxon>Carnobacteriaceae</taxon>
        <taxon>Jeotgalibaca</taxon>
    </lineage>
</organism>
<dbReference type="Proteomes" id="UP000501830">
    <property type="component" value="Chromosome"/>
</dbReference>